<evidence type="ECO:0000313" key="5">
    <source>
        <dbReference type="Proteomes" id="UP000283786"/>
    </source>
</evidence>
<sequence length="465" mass="51140">MSDGTTRAPQKVDILIRHADVVTMDAEGTVISDGAIAVDKGHIVWIGKTDAANFIAAEILDGTDKIVLPGLIDAHFHTGQQLLRGKLQQIGRTRPLKLPVWKNYLIPWESCLEPEDAYLSGLVAYTNMIQVGTTCFAEAGGPHPDEFGRAAMDVGIRGFISQSTVNQSENIGAEVPANMLQTHDEALEKNTGLVDRWKDNDRVSAWFSLRQVIVCSPELIRDIAAEAEARDTKIHTHLCEGSYEIDYTTEKFGKRPTEWLEDMGVLSHRLHCAHSVMLSHHEMDLYEKYRLSSCHCAFGNYSIGAHRLTEMWHRGMDVGLGTDGPGGGGTLDIFQVAHTAHAGQQAVNAAAFHWREPISFQELLRVATVGGARALGIFDAVGSLEVGKKADILLADASQMDAAPHYDPLFTASNVLVGRDVETVIIDGAITMRDRQMVNVDTDRIKAKLRERLPVITEKFDRLTA</sequence>
<keyword evidence="2 4" id="KW-0378">Hydrolase</keyword>
<dbReference type="PANTHER" id="PTHR43794">
    <property type="entry name" value="AMINOHYDROLASE SSNA-RELATED"/>
    <property type="match status" value="1"/>
</dbReference>
<dbReference type="Gene3D" id="2.30.40.10">
    <property type="entry name" value="Urease, subunit C, domain 1"/>
    <property type="match status" value="1"/>
</dbReference>
<dbReference type="GO" id="GO:0018788">
    <property type="term" value="F:atrazine chlorohydrolase activity"/>
    <property type="evidence" value="ECO:0007669"/>
    <property type="project" value="UniProtKB-EC"/>
</dbReference>
<dbReference type="SUPFAM" id="SSF51556">
    <property type="entry name" value="Metallo-dependent hydrolases"/>
    <property type="match status" value="1"/>
</dbReference>
<dbReference type="SUPFAM" id="SSF51338">
    <property type="entry name" value="Composite domain of metallo-dependent hydrolases"/>
    <property type="match status" value="1"/>
</dbReference>
<dbReference type="Gene3D" id="3.20.20.140">
    <property type="entry name" value="Metal-dependent hydrolases"/>
    <property type="match status" value="1"/>
</dbReference>
<dbReference type="RefSeq" id="WP_196941861.1">
    <property type="nucleotide sequence ID" value="NZ_CP060436.1"/>
</dbReference>
<dbReference type="InterPro" id="IPR011059">
    <property type="entry name" value="Metal-dep_hydrolase_composite"/>
</dbReference>
<dbReference type="Proteomes" id="UP000283786">
    <property type="component" value="Chromosome"/>
</dbReference>
<gene>
    <name evidence="4" type="primary">atzA</name>
    <name evidence="4" type="ORF">PSAL_027900</name>
</gene>
<proteinExistence type="inferred from homology"/>
<dbReference type="InterPro" id="IPR032466">
    <property type="entry name" value="Metal_Hydrolase"/>
</dbReference>
<organism evidence="4 5">
    <name type="scientific">Pseudooceanicola algae</name>
    <dbReference type="NCBI Taxonomy" id="1537215"/>
    <lineage>
        <taxon>Bacteria</taxon>
        <taxon>Pseudomonadati</taxon>
        <taxon>Pseudomonadota</taxon>
        <taxon>Alphaproteobacteria</taxon>
        <taxon>Rhodobacterales</taxon>
        <taxon>Paracoccaceae</taxon>
        <taxon>Pseudooceanicola</taxon>
    </lineage>
</organism>
<dbReference type="EC" id="3.8.1.8" evidence="4"/>
<evidence type="ECO:0000256" key="2">
    <source>
        <dbReference type="ARBA" id="ARBA00022801"/>
    </source>
</evidence>
<evidence type="ECO:0000313" key="4">
    <source>
        <dbReference type="EMBL" id="QPM91536.1"/>
    </source>
</evidence>
<accession>A0A418SFP9</accession>
<dbReference type="EMBL" id="CP060436">
    <property type="protein sequence ID" value="QPM91536.1"/>
    <property type="molecule type" value="Genomic_DNA"/>
</dbReference>
<keyword evidence="5" id="KW-1185">Reference proteome</keyword>
<evidence type="ECO:0000256" key="1">
    <source>
        <dbReference type="ARBA" id="ARBA00006745"/>
    </source>
</evidence>
<dbReference type="Pfam" id="PF01979">
    <property type="entry name" value="Amidohydro_1"/>
    <property type="match status" value="1"/>
</dbReference>
<dbReference type="GO" id="GO:0016810">
    <property type="term" value="F:hydrolase activity, acting on carbon-nitrogen (but not peptide) bonds"/>
    <property type="evidence" value="ECO:0007669"/>
    <property type="project" value="InterPro"/>
</dbReference>
<reference evidence="4 5" key="1">
    <citation type="submission" date="2020-08" db="EMBL/GenBank/DDBJ databases">
        <title>Genome sequence of Rhodobacteraceae bacterium Lw-13e.</title>
        <authorList>
            <person name="Poehlein A."/>
            <person name="Wolter L."/>
            <person name="Daniel R."/>
            <person name="Brinkhoff T."/>
        </authorList>
    </citation>
    <scope>NUCLEOTIDE SEQUENCE [LARGE SCALE GENOMIC DNA]</scope>
    <source>
        <strain evidence="4 5">Lw-13e</strain>
    </source>
</reference>
<dbReference type="InterPro" id="IPR006680">
    <property type="entry name" value="Amidohydro-rel"/>
</dbReference>
<feature type="domain" description="Amidohydrolase-related" evidence="3">
    <location>
        <begin position="66"/>
        <end position="429"/>
    </location>
</feature>
<dbReference type="PANTHER" id="PTHR43794:SF11">
    <property type="entry name" value="AMIDOHYDROLASE-RELATED DOMAIN-CONTAINING PROTEIN"/>
    <property type="match status" value="1"/>
</dbReference>
<dbReference type="KEGG" id="palw:PSAL_027900"/>
<dbReference type="InterPro" id="IPR050287">
    <property type="entry name" value="MTA/SAH_deaminase"/>
</dbReference>
<dbReference type="AlphaFoldDB" id="A0A418SFP9"/>
<evidence type="ECO:0000259" key="3">
    <source>
        <dbReference type="Pfam" id="PF01979"/>
    </source>
</evidence>
<comment type="similarity">
    <text evidence="1">Belongs to the metallo-dependent hydrolases superfamily. ATZ/TRZ family.</text>
</comment>
<protein>
    <submittedName>
        <fullName evidence="4">Atrazine chlorohydrolase</fullName>
        <ecNumber evidence="4">3.8.1.8</ecNumber>
    </submittedName>
</protein>
<name>A0A418SFP9_9RHOB</name>